<proteinExistence type="predicted"/>
<evidence type="ECO:0000256" key="2">
    <source>
        <dbReference type="SAM" id="SignalP"/>
    </source>
</evidence>
<evidence type="ECO:0000313" key="4">
    <source>
        <dbReference type="EMBL" id="KAK5706438.1"/>
    </source>
</evidence>
<reference evidence="4" key="1">
    <citation type="submission" date="2023-08" db="EMBL/GenBank/DDBJ databases">
        <title>Black Yeasts Isolated from many extreme environments.</title>
        <authorList>
            <person name="Coleine C."/>
            <person name="Stajich J.E."/>
            <person name="Selbmann L."/>
        </authorList>
    </citation>
    <scope>NUCLEOTIDE SEQUENCE</scope>
    <source>
        <strain evidence="4">CCFEE 5810</strain>
    </source>
</reference>
<feature type="compositionally biased region" description="Low complexity" evidence="1">
    <location>
        <begin position="228"/>
        <end position="239"/>
    </location>
</feature>
<dbReference type="AlphaFoldDB" id="A0AAN7VW48"/>
<protein>
    <recommendedName>
        <fullName evidence="3">NTF2-like domain-containing protein</fullName>
    </recommendedName>
</protein>
<sequence>MPSMNTIAVASILAIGALARPSTVELRDNSQYCLDKNAAQQVATNYGNLIAGYTDELAVAALSVDFTDFSASVNSLIVGCPQGSAADKAAAAGLPLLAASFTNRTQFQEGQGQQDPINFFQLNMWHSCDTVIIRWETTNTANITTVRPVVGLIALETVEAPAGNKYPYYISTVYSEFDSGSWIKNIQEAGFCGSTSGETCTAPASAAPTASPSSTPNNGIPIASMTGAPTSTAGWPASSPAAGSSSASVWKSTIVAGGPSASTATSGSSSASMWKSTIVAGGPSASTAASESSASVWKSTIIAGGPSASTASPSSSSGAWQDPVAAWSSTASSAWSAAAPSSTSAAAWNDPVAAWSSTAYASASTSTAS</sequence>
<dbReference type="Pfam" id="PF26534">
    <property type="entry name" value="NTF2_7"/>
    <property type="match status" value="1"/>
</dbReference>
<evidence type="ECO:0000259" key="3">
    <source>
        <dbReference type="Pfam" id="PF26534"/>
    </source>
</evidence>
<feature type="region of interest" description="Disordered" evidence="1">
    <location>
        <begin position="202"/>
        <end position="239"/>
    </location>
</feature>
<dbReference type="InterPro" id="IPR058645">
    <property type="entry name" value="NTF2-like_dom_7"/>
</dbReference>
<name>A0AAN7VW48_9PEZI</name>
<feature type="domain" description="NTF2-like" evidence="3">
    <location>
        <begin position="33"/>
        <end position="187"/>
    </location>
</feature>
<gene>
    <name evidence="4" type="ORF">LTR97_001426</name>
</gene>
<feature type="signal peptide" evidence="2">
    <location>
        <begin position="1"/>
        <end position="19"/>
    </location>
</feature>
<evidence type="ECO:0000313" key="5">
    <source>
        <dbReference type="Proteomes" id="UP001310594"/>
    </source>
</evidence>
<feature type="chain" id="PRO_5042834477" description="NTF2-like domain-containing protein" evidence="2">
    <location>
        <begin position="20"/>
        <end position="369"/>
    </location>
</feature>
<keyword evidence="2" id="KW-0732">Signal</keyword>
<feature type="compositionally biased region" description="Low complexity" evidence="1">
    <location>
        <begin position="202"/>
        <end position="216"/>
    </location>
</feature>
<comment type="caution">
    <text evidence="4">The sequence shown here is derived from an EMBL/GenBank/DDBJ whole genome shotgun (WGS) entry which is preliminary data.</text>
</comment>
<evidence type="ECO:0000256" key="1">
    <source>
        <dbReference type="SAM" id="MobiDB-lite"/>
    </source>
</evidence>
<dbReference type="EMBL" id="JAVRQU010000002">
    <property type="protein sequence ID" value="KAK5706438.1"/>
    <property type="molecule type" value="Genomic_DNA"/>
</dbReference>
<dbReference type="Proteomes" id="UP001310594">
    <property type="component" value="Unassembled WGS sequence"/>
</dbReference>
<organism evidence="4 5">
    <name type="scientific">Elasticomyces elasticus</name>
    <dbReference type="NCBI Taxonomy" id="574655"/>
    <lineage>
        <taxon>Eukaryota</taxon>
        <taxon>Fungi</taxon>
        <taxon>Dikarya</taxon>
        <taxon>Ascomycota</taxon>
        <taxon>Pezizomycotina</taxon>
        <taxon>Dothideomycetes</taxon>
        <taxon>Dothideomycetidae</taxon>
        <taxon>Mycosphaerellales</taxon>
        <taxon>Teratosphaeriaceae</taxon>
        <taxon>Elasticomyces</taxon>
    </lineage>
</organism>
<accession>A0AAN7VW48</accession>